<keyword evidence="4" id="KW-1185">Reference proteome</keyword>
<proteinExistence type="predicted"/>
<dbReference type="STRING" id="947013.SAMN04488109_0625"/>
<evidence type="ECO:0000259" key="2">
    <source>
        <dbReference type="Pfam" id="PF18962"/>
    </source>
</evidence>
<evidence type="ECO:0000313" key="3">
    <source>
        <dbReference type="EMBL" id="SHG51742.1"/>
    </source>
</evidence>
<feature type="signal peptide" evidence="1">
    <location>
        <begin position="1"/>
        <end position="25"/>
    </location>
</feature>
<dbReference type="NCBIfam" id="TIGR04183">
    <property type="entry name" value="Por_Secre_tail"/>
    <property type="match status" value="1"/>
</dbReference>
<evidence type="ECO:0000256" key="1">
    <source>
        <dbReference type="SAM" id="SignalP"/>
    </source>
</evidence>
<dbReference type="RefSeq" id="WP_084137871.1">
    <property type="nucleotide sequence ID" value="NZ_FQWQ01000001.1"/>
</dbReference>
<dbReference type="Proteomes" id="UP000184212">
    <property type="component" value="Unassembled WGS sequence"/>
</dbReference>
<dbReference type="InterPro" id="IPR013783">
    <property type="entry name" value="Ig-like_fold"/>
</dbReference>
<name>A0A1M5KG15_9BACT</name>
<keyword evidence="1" id="KW-0732">Signal</keyword>
<evidence type="ECO:0000313" key="4">
    <source>
        <dbReference type="Proteomes" id="UP000184212"/>
    </source>
</evidence>
<organism evidence="3 4">
    <name type="scientific">Chryseolinea serpens</name>
    <dbReference type="NCBI Taxonomy" id="947013"/>
    <lineage>
        <taxon>Bacteria</taxon>
        <taxon>Pseudomonadati</taxon>
        <taxon>Bacteroidota</taxon>
        <taxon>Cytophagia</taxon>
        <taxon>Cytophagales</taxon>
        <taxon>Fulvivirgaceae</taxon>
        <taxon>Chryseolinea</taxon>
    </lineage>
</organism>
<dbReference type="EMBL" id="FQWQ01000001">
    <property type="protein sequence ID" value="SHG51742.1"/>
    <property type="molecule type" value="Genomic_DNA"/>
</dbReference>
<sequence>MTLDLVSRRVLLCLCLCTGMLPVLAQNTILSSGNWDDPMIWSGANIADVVSEDVVFSVSSGITAIVPMATAYTVGNVDLQSNTIEIQGTLDIGQMGNPKSVTAADNASLKMTSSVLSALTIWGNVNAAASFSLWSVSQIIVKGDVNMGDNGTILITGGKSIIIEGNLVAGTGAFANIADGSTLEVLGDITVGTGSSRRSSTAVIKAKSCSGPPEFCGGVILPIRLLEFNADVAGDEVLVRWSTATEINVDYIEVQRSEDGHTFANIGKVKAFGNSNTIKNYSLTDDAPVIGNLYYRLHSVDFDGKEEFSRVVAVRYLSSNAVQIFPNPTDHQLNIQLNFIPAEQTTHVLTDLYGRTIAQFTTRLQRETLQVPDIKPGVYFLKTKSGKDIFLNRVVFTERP</sequence>
<dbReference type="AlphaFoldDB" id="A0A1M5KG15"/>
<gene>
    <name evidence="3" type="ORF">SAMN04488109_0625</name>
</gene>
<dbReference type="OrthoDB" id="663485at2"/>
<feature type="domain" description="Secretion system C-terminal sorting" evidence="2">
    <location>
        <begin position="324"/>
        <end position="389"/>
    </location>
</feature>
<protein>
    <submittedName>
        <fullName evidence="3">Por secretion system C-terminal sorting domain-containing protein</fullName>
    </submittedName>
</protein>
<reference evidence="3 4" key="1">
    <citation type="submission" date="2016-11" db="EMBL/GenBank/DDBJ databases">
        <authorList>
            <person name="Jaros S."/>
            <person name="Januszkiewicz K."/>
            <person name="Wedrychowicz H."/>
        </authorList>
    </citation>
    <scope>NUCLEOTIDE SEQUENCE [LARGE SCALE GENOMIC DNA]</scope>
    <source>
        <strain evidence="3 4">DSM 24574</strain>
    </source>
</reference>
<dbReference type="InterPro" id="IPR026444">
    <property type="entry name" value="Secre_tail"/>
</dbReference>
<dbReference type="Pfam" id="PF18962">
    <property type="entry name" value="Por_Secre_tail"/>
    <property type="match status" value="1"/>
</dbReference>
<dbReference type="Gene3D" id="2.60.40.10">
    <property type="entry name" value="Immunoglobulins"/>
    <property type="match status" value="1"/>
</dbReference>
<feature type="chain" id="PRO_5011979611" evidence="1">
    <location>
        <begin position="26"/>
        <end position="400"/>
    </location>
</feature>
<accession>A0A1M5KG15</accession>